<name>A0A0N4XYP8_NIPBR</name>
<feature type="compositionally biased region" description="Basic and acidic residues" evidence="1">
    <location>
        <begin position="38"/>
        <end position="64"/>
    </location>
</feature>
<proteinExistence type="predicted"/>
<dbReference type="EMBL" id="UYSL01019979">
    <property type="protein sequence ID" value="VDL71816.1"/>
    <property type="molecule type" value="Genomic_DNA"/>
</dbReference>
<accession>A0A0N4XYP8</accession>
<evidence type="ECO:0000313" key="3">
    <source>
        <dbReference type="Proteomes" id="UP000271162"/>
    </source>
</evidence>
<gene>
    <name evidence="2" type="ORF">NBR_LOCUS8227</name>
</gene>
<evidence type="ECO:0000313" key="2">
    <source>
        <dbReference type="EMBL" id="VDL71816.1"/>
    </source>
</evidence>
<dbReference type="Proteomes" id="UP000271162">
    <property type="component" value="Unassembled WGS sequence"/>
</dbReference>
<sequence>MSRKLRSEEKVSLQNAVPLFSPDKKTDPTTYEPISPAVRKEEKNKDEVNVSAEGFDKGPKDRLPPPKPNKPASKSSDQETDDMATSELFPAKKALRYNKNSGKYDDISY</sequence>
<feature type="compositionally biased region" description="Basic and acidic residues" evidence="1">
    <location>
        <begin position="1"/>
        <end position="11"/>
    </location>
</feature>
<protein>
    <submittedName>
        <fullName evidence="4">Organ specific protein</fullName>
    </submittedName>
</protein>
<dbReference type="AlphaFoldDB" id="A0A0N4XYP8"/>
<reference evidence="2 3" key="2">
    <citation type="submission" date="2018-11" db="EMBL/GenBank/DDBJ databases">
        <authorList>
            <consortium name="Pathogen Informatics"/>
        </authorList>
    </citation>
    <scope>NUCLEOTIDE SEQUENCE [LARGE SCALE GENOMIC DNA]</scope>
</reference>
<dbReference type="WBParaSite" id="NBR_0000822601-mRNA-1">
    <property type="protein sequence ID" value="NBR_0000822601-mRNA-1"/>
    <property type="gene ID" value="NBR_0000822601"/>
</dbReference>
<organism evidence="4">
    <name type="scientific">Nippostrongylus brasiliensis</name>
    <name type="common">Rat hookworm</name>
    <dbReference type="NCBI Taxonomy" id="27835"/>
    <lineage>
        <taxon>Eukaryota</taxon>
        <taxon>Metazoa</taxon>
        <taxon>Ecdysozoa</taxon>
        <taxon>Nematoda</taxon>
        <taxon>Chromadorea</taxon>
        <taxon>Rhabditida</taxon>
        <taxon>Rhabditina</taxon>
        <taxon>Rhabditomorpha</taxon>
        <taxon>Strongyloidea</taxon>
        <taxon>Heligmosomidae</taxon>
        <taxon>Nippostrongylus</taxon>
    </lineage>
</organism>
<evidence type="ECO:0000313" key="4">
    <source>
        <dbReference type="WBParaSite" id="NBR_0000822601-mRNA-1"/>
    </source>
</evidence>
<reference evidence="4" key="1">
    <citation type="submission" date="2017-02" db="UniProtKB">
        <authorList>
            <consortium name="WormBaseParasite"/>
        </authorList>
    </citation>
    <scope>IDENTIFICATION</scope>
</reference>
<evidence type="ECO:0000256" key="1">
    <source>
        <dbReference type="SAM" id="MobiDB-lite"/>
    </source>
</evidence>
<feature type="region of interest" description="Disordered" evidence="1">
    <location>
        <begin position="1"/>
        <end position="109"/>
    </location>
</feature>
<keyword evidence="3" id="KW-1185">Reference proteome</keyword>